<gene>
    <name evidence="2" type="ORF">F5Z01DRAFT_51269</name>
</gene>
<dbReference type="GeneID" id="70291278"/>
<accession>A0A9P7ZPB9</accession>
<dbReference type="AlphaFoldDB" id="A0A9P7ZPB9"/>
<evidence type="ECO:0000256" key="1">
    <source>
        <dbReference type="SAM" id="MobiDB-lite"/>
    </source>
</evidence>
<comment type="caution">
    <text evidence="2">The sequence shown here is derived from an EMBL/GenBank/DDBJ whole genome shotgun (WGS) entry which is preliminary data.</text>
</comment>
<protein>
    <submittedName>
        <fullName evidence="2">Uncharacterized protein</fullName>
    </submittedName>
</protein>
<proteinExistence type="predicted"/>
<dbReference type="EMBL" id="MU251251">
    <property type="protein sequence ID" value="KAG9255382.1"/>
    <property type="molecule type" value="Genomic_DNA"/>
</dbReference>
<organism evidence="2 3">
    <name type="scientific">Emericellopsis atlantica</name>
    <dbReference type="NCBI Taxonomy" id="2614577"/>
    <lineage>
        <taxon>Eukaryota</taxon>
        <taxon>Fungi</taxon>
        <taxon>Dikarya</taxon>
        <taxon>Ascomycota</taxon>
        <taxon>Pezizomycotina</taxon>
        <taxon>Sordariomycetes</taxon>
        <taxon>Hypocreomycetidae</taxon>
        <taxon>Hypocreales</taxon>
        <taxon>Bionectriaceae</taxon>
        <taxon>Emericellopsis</taxon>
    </lineage>
</organism>
<name>A0A9P7ZPB9_9HYPO</name>
<keyword evidence="3" id="KW-1185">Reference proteome</keyword>
<evidence type="ECO:0000313" key="3">
    <source>
        <dbReference type="Proteomes" id="UP000887229"/>
    </source>
</evidence>
<dbReference type="Proteomes" id="UP000887229">
    <property type="component" value="Unassembled WGS sequence"/>
</dbReference>
<evidence type="ECO:0000313" key="2">
    <source>
        <dbReference type="EMBL" id="KAG9255382.1"/>
    </source>
</evidence>
<dbReference type="RefSeq" id="XP_046119306.1">
    <property type="nucleotide sequence ID" value="XM_046260375.1"/>
</dbReference>
<reference evidence="2" key="1">
    <citation type="journal article" date="2021" name="IMA Fungus">
        <title>Genomic characterization of three marine fungi, including Emericellopsis atlantica sp. nov. with signatures of a generalist lifestyle and marine biomass degradation.</title>
        <authorList>
            <person name="Hagestad O.C."/>
            <person name="Hou L."/>
            <person name="Andersen J.H."/>
            <person name="Hansen E.H."/>
            <person name="Altermark B."/>
            <person name="Li C."/>
            <person name="Kuhnert E."/>
            <person name="Cox R.J."/>
            <person name="Crous P.W."/>
            <person name="Spatafora J.W."/>
            <person name="Lail K."/>
            <person name="Amirebrahimi M."/>
            <person name="Lipzen A."/>
            <person name="Pangilinan J."/>
            <person name="Andreopoulos W."/>
            <person name="Hayes R.D."/>
            <person name="Ng V."/>
            <person name="Grigoriev I.V."/>
            <person name="Jackson S.A."/>
            <person name="Sutton T.D.S."/>
            <person name="Dobson A.D.W."/>
            <person name="Rama T."/>
        </authorList>
    </citation>
    <scope>NUCLEOTIDE SEQUENCE</scope>
    <source>
        <strain evidence="2">TS7</strain>
    </source>
</reference>
<sequence length="210" mass="24131">MSPRPHGQSPPGESPHPMAQREHPYMYSPCSPTTRNIATQAALSPSSRASSARYSDARTQTRRLPLEFDASKAHIQLANFWTDPNDFPIHLQPIVRREVLTREDANARWEYALKHMGTHHHPDAIFHPPTVFLTLRAPIMALLPSARKHIILNWAKHHDEESLYGQAKLYLNTDTTVLKPPPEWVVFPPLHDWKDPIRTCMGILYDMMRL</sequence>
<feature type="region of interest" description="Disordered" evidence="1">
    <location>
        <begin position="1"/>
        <end position="33"/>
    </location>
</feature>